<evidence type="ECO:0000259" key="3">
    <source>
        <dbReference type="Pfam" id="PF07883"/>
    </source>
</evidence>
<reference evidence="4" key="2">
    <citation type="submission" date="2023-01" db="EMBL/GenBank/DDBJ databases">
        <authorList>
            <person name="Sun Q."/>
            <person name="Evtushenko L."/>
        </authorList>
    </citation>
    <scope>NUCLEOTIDE SEQUENCE</scope>
    <source>
        <strain evidence="4">VKM B-2789</strain>
    </source>
</reference>
<dbReference type="GO" id="GO:0046872">
    <property type="term" value="F:metal ion binding"/>
    <property type="evidence" value="ECO:0007669"/>
    <property type="project" value="UniProtKB-KW"/>
</dbReference>
<dbReference type="EMBL" id="BSFM01000003">
    <property type="protein sequence ID" value="GLK82480.1"/>
    <property type="molecule type" value="Genomic_DNA"/>
</dbReference>
<dbReference type="Proteomes" id="UP001143330">
    <property type="component" value="Unassembled WGS sequence"/>
</dbReference>
<feature type="region of interest" description="Disordered" evidence="2">
    <location>
        <begin position="119"/>
        <end position="161"/>
    </location>
</feature>
<evidence type="ECO:0000313" key="4">
    <source>
        <dbReference type="EMBL" id="GLK82480.1"/>
    </source>
</evidence>
<protein>
    <recommendedName>
        <fullName evidence="3">Cupin type-2 domain-containing protein</fullName>
    </recommendedName>
</protein>
<evidence type="ECO:0000256" key="1">
    <source>
        <dbReference type="ARBA" id="ARBA00022723"/>
    </source>
</evidence>
<keyword evidence="5" id="KW-1185">Reference proteome</keyword>
<dbReference type="InterPro" id="IPR011051">
    <property type="entry name" value="RmlC_Cupin_sf"/>
</dbReference>
<accession>A0A9W6N9E3</accession>
<gene>
    <name evidence="4" type="ORF">GCM10017653_05490</name>
</gene>
<sequence length="161" mass="17634">MLACQPGAAASYWQPMPANGHVEVIFAPDLVAMPQPLGFGTQTLPPGGHVREQAHAHGETVIYVLRGRGRAVIEGVEHPMRPGTAFYLGHHRRHIFVNEGDENLVFTWLTVPNGLDASFRDVGRRRQPGERAPGPFARPADLSAGERETTFSLPEATQPQR</sequence>
<organism evidence="4 5">
    <name type="scientific">Ancylobacter defluvii</name>
    <dbReference type="NCBI Taxonomy" id="1282440"/>
    <lineage>
        <taxon>Bacteria</taxon>
        <taxon>Pseudomonadati</taxon>
        <taxon>Pseudomonadota</taxon>
        <taxon>Alphaproteobacteria</taxon>
        <taxon>Hyphomicrobiales</taxon>
        <taxon>Xanthobacteraceae</taxon>
        <taxon>Ancylobacter</taxon>
    </lineage>
</organism>
<keyword evidence="1" id="KW-0479">Metal-binding</keyword>
<proteinExistence type="predicted"/>
<evidence type="ECO:0000313" key="5">
    <source>
        <dbReference type="Proteomes" id="UP001143330"/>
    </source>
</evidence>
<feature type="domain" description="Cupin type-2" evidence="3">
    <location>
        <begin position="41"/>
        <end position="109"/>
    </location>
</feature>
<name>A0A9W6N9E3_9HYPH</name>
<dbReference type="InterPro" id="IPR051610">
    <property type="entry name" value="GPI/OXD"/>
</dbReference>
<reference evidence="4" key="1">
    <citation type="journal article" date="2014" name="Int. J. Syst. Evol. Microbiol.">
        <title>Complete genome sequence of Corynebacterium casei LMG S-19264T (=DSM 44701T), isolated from a smear-ripened cheese.</title>
        <authorList>
            <consortium name="US DOE Joint Genome Institute (JGI-PGF)"/>
            <person name="Walter F."/>
            <person name="Albersmeier A."/>
            <person name="Kalinowski J."/>
            <person name="Ruckert C."/>
        </authorList>
    </citation>
    <scope>NUCLEOTIDE SEQUENCE</scope>
    <source>
        <strain evidence="4">VKM B-2789</strain>
    </source>
</reference>
<evidence type="ECO:0000256" key="2">
    <source>
        <dbReference type="SAM" id="MobiDB-lite"/>
    </source>
</evidence>
<dbReference type="InterPro" id="IPR014710">
    <property type="entry name" value="RmlC-like_jellyroll"/>
</dbReference>
<dbReference type="PANTHER" id="PTHR35848:SF6">
    <property type="entry name" value="CUPIN TYPE-2 DOMAIN-CONTAINING PROTEIN"/>
    <property type="match status" value="1"/>
</dbReference>
<dbReference type="SUPFAM" id="SSF51182">
    <property type="entry name" value="RmlC-like cupins"/>
    <property type="match status" value="1"/>
</dbReference>
<dbReference type="AlphaFoldDB" id="A0A9W6N9E3"/>
<dbReference type="PANTHER" id="PTHR35848">
    <property type="entry name" value="OXALATE-BINDING PROTEIN"/>
    <property type="match status" value="1"/>
</dbReference>
<dbReference type="InterPro" id="IPR013096">
    <property type="entry name" value="Cupin_2"/>
</dbReference>
<dbReference type="Gene3D" id="2.60.120.10">
    <property type="entry name" value="Jelly Rolls"/>
    <property type="match status" value="1"/>
</dbReference>
<feature type="compositionally biased region" description="Polar residues" evidence="2">
    <location>
        <begin position="150"/>
        <end position="161"/>
    </location>
</feature>
<feature type="compositionally biased region" description="Basic and acidic residues" evidence="2">
    <location>
        <begin position="119"/>
        <end position="129"/>
    </location>
</feature>
<comment type="caution">
    <text evidence="4">The sequence shown here is derived from an EMBL/GenBank/DDBJ whole genome shotgun (WGS) entry which is preliminary data.</text>
</comment>
<dbReference type="Pfam" id="PF07883">
    <property type="entry name" value="Cupin_2"/>
    <property type="match status" value="1"/>
</dbReference>